<dbReference type="RefSeq" id="WP_322463983.1">
    <property type="nucleotide sequence ID" value="NZ_JAXOJX010000001.1"/>
</dbReference>
<evidence type="ECO:0000313" key="1">
    <source>
        <dbReference type="EMBL" id="MDZ5455288.1"/>
    </source>
</evidence>
<gene>
    <name evidence="1" type="ORF">SM757_01750</name>
</gene>
<accession>A0ABU5I8J4</accession>
<keyword evidence="2" id="KW-1185">Reference proteome</keyword>
<dbReference type="EMBL" id="JAXOJX010000001">
    <property type="protein sequence ID" value="MDZ5455288.1"/>
    <property type="molecule type" value="Genomic_DNA"/>
</dbReference>
<organism evidence="1 2">
    <name type="scientific">Azohydromonas lata</name>
    <dbReference type="NCBI Taxonomy" id="45677"/>
    <lineage>
        <taxon>Bacteria</taxon>
        <taxon>Pseudomonadati</taxon>
        <taxon>Pseudomonadota</taxon>
        <taxon>Betaproteobacteria</taxon>
        <taxon>Burkholderiales</taxon>
        <taxon>Sphaerotilaceae</taxon>
        <taxon>Azohydromonas</taxon>
    </lineage>
</organism>
<comment type="caution">
    <text evidence="1">The sequence shown here is derived from an EMBL/GenBank/DDBJ whole genome shotgun (WGS) entry which is preliminary data.</text>
</comment>
<proteinExistence type="predicted"/>
<name>A0ABU5I8J4_9BURK</name>
<geneLocation type="plasmid" evidence="1">
    <name>unnamed</name>
</geneLocation>
<evidence type="ECO:0000313" key="2">
    <source>
        <dbReference type="Proteomes" id="UP001293718"/>
    </source>
</evidence>
<protein>
    <submittedName>
        <fullName evidence="1">Uncharacterized protein</fullName>
    </submittedName>
</protein>
<dbReference type="Proteomes" id="UP001293718">
    <property type="component" value="Unassembled WGS sequence"/>
</dbReference>
<reference evidence="1 2" key="1">
    <citation type="submission" date="2023-11" db="EMBL/GenBank/DDBJ databases">
        <title>Draft genome of Azohydromonas lata strain H1 (DSM1123), a polyhydroxyalkanoate producer.</title>
        <authorList>
            <person name="Traversa D."/>
            <person name="D'Addabbo P."/>
            <person name="Pazzani C."/>
            <person name="Manzari C."/>
            <person name="Chiara M."/>
            <person name="Scrascia M."/>
        </authorList>
    </citation>
    <scope>NUCLEOTIDE SEQUENCE [LARGE SCALE GENOMIC DNA]</scope>
    <source>
        <strain evidence="1 2">H1</strain>
        <plasmid evidence="1">unnamed</plasmid>
    </source>
</reference>
<keyword evidence="1" id="KW-0614">Plasmid</keyword>
<sequence>MLVQGGVDDLVWLETVRLHHDASVENRPLEQLTPGQRLALLLRRVDIYAAVLSRRTARAALTPMEAARKVCLGADGRPDLVGAALLRTTGLYPPGSFVELVSRELAVVFSRGARADQPLVAVLVNAQGEPLLEPRLRDTAQLGCAVRKAVRPDQVPVEPSAAAWTSMQKAARHA</sequence>